<accession>A0ABT2Q7X3</accession>
<dbReference type="EMBL" id="JAOPKC010000035">
    <property type="protein sequence ID" value="MCU4719627.1"/>
    <property type="molecule type" value="Genomic_DNA"/>
</dbReference>
<dbReference type="InterPro" id="IPR052701">
    <property type="entry name" value="GAG_Ulvan_Degrading_Sulfatases"/>
</dbReference>
<name>A0ABT2Q7X3_9EURY</name>
<dbReference type="CDD" id="cd16148">
    <property type="entry name" value="sulfatase_like"/>
    <property type="match status" value="1"/>
</dbReference>
<dbReference type="PANTHER" id="PTHR43751">
    <property type="entry name" value="SULFATASE"/>
    <property type="match status" value="1"/>
</dbReference>
<dbReference type="SUPFAM" id="SSF53649">
    <property type="entry name" value="Alkaline phosphatase-like"/>
    <property type="match status" value="1"/>
</dbReference>
<dbReference type="InterPro" id="IPR000917">
    <property type="entry name" value="Sulfatase_N"/>
</dbReference>
<organism evidence="2 3">
    <name type="scientific">Halapricum hydrolyticum</name>
    <dbReference type="NCBI Taxonomy" id="2979991"/>
    <lineage>
        <taxon>Archaea</taxon>
        <taxon>Methanobacteriati</taxon>
        <taxon>Methanobacteriota</taxon>
        <taxon>Stenosarchaea group</taxon>
        <taxon>Halobacteria</taxon>
        <taxon>Halobacteriales</taxon>
        <taxon>Haloarculaceae</taxon>
        <taxon>Halapricum</taxon>
    </lineage>
</organism>
<feature type="domain" description="Sulfatase N-terminal" evidence="1">
    <location>
        <begin position="4"/>
        <end position="317"/>
    </location>
</feature>
<keyword evidence="3" id="KW-1185">Reference proteome</keyword>
<proteinExistence type="predicted"/>
<dbReference type="PANTHER" id="PTHR43751:SF3">
    <property type="entry name" value="SULFATASE N-TERMINAL DOMAIN-CONTAINING PROTEIN"/>
    <property type="match status" value="1"/>
</dbReference>
<evidence type="ECO:0000313" key="2">
    <source>
        <dbReference type="EMBL" id="MCU4719627.1"/>
    </source>
</evidence>
<gene>
    <name evidence="2" type="ORF">OB916_16410</name>
</gene>
<protein>
    <submittedName>
        <fullName evidence="2">Sulfatase-like hydrolase/transferase</fullName>
    </submittedName>
</protein>
<evidence type="ECO:0000313" key="3">
    <source>
        <dbReference type="Proteomes" id="UP001208186"/>
    </source>
</evidence>
<evidence type="ECO:0000259" key="1">
    <source>
        <dbReference type="Pfam" id="PF00884"/>
    </source>
</evidence>
<sequence>MSKPNVLFLVVDSLRYDVATGNWESATPTIDRLLDEGVHFQNCFAQGISTAPSMTAILTGRHPLDYGGHWYLDDDQRTFAQVFRDGGYYTGAIHSNPYVSARRNFDRGFDHFAEDVVAFEPDEGLEGLPDKLLRLASRASRILSRTPYTPAEEVNTDILSFVDDADTPWFLWTQYMDVHGPYLGGDNFSYRNKFRAEWLWRKAAVRDPDSITEAEHEELRENYRREVEYLDSEIGNLLGELDERGHLDDTFVVLTADHGDEFYEHGRYGHGNLPYDELTHVPLVIRPPSGSDIPRGETVDDLVRCIDILPTIIDAVDAEIPTQHRERLAGKSLLPLVRGKKRDEEPVVVTEKRVRGEKHLRIGLRTTRWKYLYDGVEDERFLYNLENDPGETTDVSQTETTVAEEFETRLRERLNQIEETSENVVVPDVETDAGVEERLKALGYK</sequence>
<dbReference type="InterPro" id="IPR017850">
    <property type="entry name" value="Alkaline_phosphatase_core_sf"/>
</dbReference>
<dbReference type="Gene3D" id="3.40.720.10">
    <property type="entry name" value="Alkaline Phosphatase, subunit A"/>
    <property type="match status" value="1"/>
</dbReference>
<dbReference type="RefSeq" id="WP_315910373.1">
    <property type="nucleotide sequence ID" value="NZ_JAOPKC010000035.1"/>
</dbReference>
<reference evidence="3" key="1">
    <citation type="submission" date="2023-07" db="EMBL/GenBank/DDBJ databases">
        <title>Enrichment on poylsaccharides allowed isolation of novel metabolic and taxonomic groups of Haloarchaea.</title>
        <authorList>
            <person name="Sorokin D.Y."/>
            <person name="Elcheninov A.G."/>
            <person name="Khizhniak T.V."/>
            <person name="Kolganova T.V."/>
            <person name="Kublanov I.V."/>
        </authorList>
    </citation>
    <scope>NUCLEOTIDE SEQUENCE [LARGE SCALE GENOMIC DNA]</scope>
    <source>
        <strain evidence="3">HArc-curdl5-1</strain>
    </source>
</reference>
<comment type="caution">
    <text evidence="2">The sequence shown here is derived from an EMBL/GenBank/DDBJ whole genome shotgun (WGS) entry which is preliminary data.</text>
</comment>
<dbReference type="Pfam" id="PF00884">
    <property type="entry name" value="Sulfatase"/>
    <property type="match status" value="1"/>
</dbReference>
<dbReference type="Proteomes" id="UP001208186">
    <property type="component" value="Unassembled WGS sequence"/>
</dbReference>